<dbReference type="InterPro" id="IPR051918">
    <property type="entry name" value="STPP_CPPED1"/>
</dbReference>
<dbReference type="Pfam" id="PF00149">
    <property type="entry name" value="Metallophos"/>
    <property type="match status" value="1"/>
</dbReference>
<dbReference type="SUPFAM" id="SSF49899">
    <property type="entry name" value="Concanavalin A-like lectins/glucanases"/>
    <property type="match status" value="1"/>
</dbReference>
<keyword evidence="7" id="KW-1185">Reference proteome</keyword>
<feature type="domain" description="Laminin G" evidence="4">
    <location>
        <begin position="485"/>
        <end position="611"/>
    </location>
</feature>
<dbReference type="SUPFAM" id="SSF56300">
    <property type="entry name" value="Metallo-dependent phosphatases"/>
    <property type="match status" value="1"/>
</dbReference>
<feature type="chain" id="PRO_5022188526" evidence="3">
    <location>
        <begin position="24"/>
        <end position="666"/>
    </location>
</feature>
<dbReference type="InterPro" id="IPR013320">
    <property type="entry name" value="ConA-like_dom_sf"/>
</dbReference>
<organism evidence="6 7">
    <name type="scientific">Stieleria neptunia</name>
    <dbReference type="NCBI Taxonomy" id="2527979"/>
    <lineage>
        <taxon>Bacteria</taxon>
        <taxon>Pseudomonadati</taxon>
        <taxon>Planctomycetota</taxon>
        <taxon>Planctomycetia</taxon>
        <taxon>Pirellulales</taxon>
        <taxon>Pirellulaceae</taxon>
        <taxon>Stieleria</taxon>
    </lineage>
</organism>
<dbReference type="EMBL" id="CP037423">
    <property type="protein sequence ID" value="QDV46994.1"/>
    <property type="molecule type" value="Genomic_DNA"/>
</dbReference>
<dbReference type="InterPro" id="IPR006558">
    <property type="entry name" value="LamG-like"/>
</dbReference>
<feature type="signal peptide" evidence="3">
    <location>
        <begin position="1"/>
        <end position="23"/>
    </location>
</feature>
<evidence type="ECO:0000313" key="6">
    <source>
        <dbReference type="EMBL" id="QDV46994.1"/>
    </source>
</evidence>
<dbReference type="PANTHER" id="PTHR43143:SF1">
    <property type="entry name" value="SERINE_THREONINE-PROTEIN PHOSPHATASE CPPED1"/>
    <property type="match status" value="1"/>
</dbReference>
<evidence type="ECO:0000256" key="3">
    <source>
        <dbReference type="SAM" id="SignalP"/>
    </source>
</evidence>
<dbReference type="InterPro" id="IPR001791">
    <property type="entry name" value="Laminin_G"/>
</dbReference>
<evidence type="ECO:0000259" key="5">
    <source>
        <dbReference type="SMART" id="SM00560"/>
    </source>
</evidence>
<dbReference type="Gene3D" id="3.60.21.10">
    <property type="match status" value="1"/>
</dbReference>
<dbReference type="Pfam" id="PF13385">
    <property type="entry name" value="Laminin_G_3"/>
    <property type="match status" value="1"/>
</dbReference>
<reference evidence="6 7" key="1">
    <citation type="submission" date="2019-03" db="EMBL/GenBank/DDBJ databases">
        <title>Deep-cultivation of Planctomycetes and their phenomic and genomic characterization uncovers novel biology.</title>
        <authorList>
            <person name="Wiegand S."/>
            <person name="Jogler M."/>
            <person name="Boedeker C."/>
            <person name="Pinto D."/>
            <person name="Vollmers J."/>
            <person name="Rivas-Marin E."/>
            <person name="Kohn T."/>
            <person name="Peeters S.H."/>
            <person name="Heuer A."/>
            <person name="Rast P."/>
            <person name="Oberbeckmann S."/>
            <person name="Bunk B."/>
            <person name="Jeske O."/>
            <person name="Meyerdierks A."/>
            <person name="Storesund J.E."/>
            <person name="Kallscheuer N."/>
            <person name="Luecker S."/>
            <person name="Lage O.M."/>
            <person name="Pohl T."/>
            <person name="Merkel B.J."/>
            <person name="Hornburger P."/>
            <person name="Mueller R.-W."/>
            <person name="Bruemmer F."/>
            <person name="Labrenz M."/>
            <person name="Spormann A.M."/>
            <person name="Op den Camp H."/>
            <person name="Overmann J."/>
            <person name="Amann R."/>
            <person name="Jetten M.S.M."/>
            <person name="Mascher T."/>
            <person name="Medema M.H."/>
            <person name="Devos D.P."/>
            <person name="Kaster A.-K."/>
            <person name="Ovreas L."/>
            <person name="Rohde M."/>
            <person name="Galperin M.Y."/>
            <person name="Jogler C."/>
        </authorList>
    </citation>
    <scope>NUCLEOTIDE SEQUENCE [LARGE SCALE GENOMIC DNA]</scope>
    <source>
        <strain evidence="6 7">Enr13</strain>
    </source>
</reference>
<dbReference type="AlphaFoldDB" id="A0A518I1T3"/>
<dbReference type="PANTHER" id="PTHR43143">
    <property type="entry name" value="METALLOPHOSPHOESTERASE, CALCINEURIN SUPERFAMILY"/>
    <property type="match status" value="1"/>
</dbReference>
<evidence type="ECO:0000256" key="1">
    <source>
        <dbReference type="ARBA" id="ARBA00022729"/>
    </source>
</evidence>
<accession>A0A518I1T3</accession>
<name>A0A518I1T3_9BACT</name>
<evidence type="ECO:0000259" key="4">
    <source>
        <dbReference type="SMART" id="SM00282"/>
    </source>
</evidence>
<evidence type="ECO:0000313" key="7">
    <source>
        <dbReference type="Proteomes" id="UP000319004"/>
    </source>
</evidence>
<keyword evidence="2" id="KW-1015">Disulfide bond</keyword>
<dbReference type="SMART" id="SM00560">
    <property type="entry name" value="LamGL"/>
    <property type="match status" value="1"/>
</dbReference>
<dbReference type="InterPro" id="IPR029052">
    <property type="entry name" value="Metallo-depent_PP-like"/>
</dbReference>
<dbReference type="Gene3D" id="2.60.120.200">
    <property type="match status" value="1"/>
</dbReference>
<dbReference type="SMART" id="SM00282">
    <property type="entry name" value="LamG"/>
    <property type="match status" value="1"/>
</dbReference>
<protein>
    <submittedName>
        <fullName evidence="6">Calcineurin-like phosphoesterase</fullName>
    </submittedName>
</protein>
<gene>
    <name evidence="6" type="ORF">Enr13x_69030</name>
</gene>
<dbReference type="KEGG" id="snep:Enr13x_69030"/>
<dbReference type="CDD" id="cd00110">
    <property type="entry name" value="LamG"/>
    <property type="match status" value="1"/>
</dbReference>
<proteinExistence type="predicted"/>
<feature type="domain" description="LamG-like jellyroll fold" evidence="5">
    <location>
        <begin position="485"/>
        <end position="616"/>
    </location>
</feature>
<dbReference type="InterPro" id="IPR004843">
    <property type="entry name" value="Calcineurin-like_PHP"/>
</dbReference>
<sequence length="666" mass="73210" precursor="true">MNLAMRVSLFVATALFTSVIASAHETGGDHPHDHDTPPSVLTTRSAAKVIAPTVAEDGFQFIVYGDRTGGVPAGLKVLEQAVADTNLLDPDLVMTVGDLIQGYNESPEWLEQADEYKQIMNRLKMRWFPVAGNHDIYWRGKTPAPPGHHESNYENHFGPLWYSFRHKNAGFIVLYSDEGDPTTNLKAFNAGALQQMSQRQLDFLDQALKDLSGQDHVFVFLHHPRWIGGGYTGSNWNTVHQRLADAGNVSAVFAGHIHKMRYDGVKDGIEYYALATTGGHIPGDTPIPGAGHLHHFNVVTVRPKRITVSSLPVGAVFDPKQFTPEFLKEIELTQSIRPKQRSEDVMLSFDGSATGEVKLELKNSAGHPVELTMLLSRESLESQWSSTLDHQHVTLQSGETKTVEFLLRRGSNTDVGNSTPAVTLAKRYLGENVAVDLPETEYPIGLQLSEVPADFFDPSTNRSLVVSDESSAIAIRDDAFELPAGPFTIETWIKPTRQDGFDAIIAKTQSSDYAFFSDHGIVQFDVHLGGRYVSAISPDALPLNQWSHLAGVYDGNNVVLYINGKRVASKPAKGKRKPNRLPLFLGADPDQGGNPTRSFVGQLDEFRLSTGVRYGDDFTPVKRHEPDASTVLLHHFDRTVGPFLLDHSASAANGLLGKTSRLVPVQ</sequence>
<keyword evidence="1 3" id="KW-0732">Signal</keyword>
<dbReference type="GO" id="GO:0016787">
    <property type="term" value="F:hydrolase activity"/>
    <property type="evidence" value="ECO:0007669"/>
    <property type="project" value="InterPro"/>
</dbReference>
<dbReference type="Proteomes" id="UP000319004">
    <property type="component" value="Chromosome"/>
</dbReference>
<dbReference type="RefSeq" id="WP_231743920.1">
    <property type="nucleotide sequence ID" value="NZ_CP037423.1"/>
</dbReference>
<evidence type="ECO:0000256" key="2">
    <source>
        <dbReference type="ARBA" id="ARBA00023157"/>
    </source>
</evidence>